<evidence type="ECO:0000256" key="8">
    <source>
        <dbReference type="ARBA" id="ARBA00023264"/>
    </source>
</evidence>
<dbReference type="Pfam" id="PF01210">
    <property type="entry name" value="NAD_Gly3P_dh_N"/>
    <property type="match status" value="1"/>
</dbReference>
<comment type="function">
    <text evidence="9">Catalyzes the reduction of the glycolytic intermediate dihydroxyacetone phosphate (DHAP) to sn-glycerol 3-phosphate (G3P), the key precursor for phospholipid synthesis.</text>
</comment>
<dbReference type="InterPro" id="IPR008927">
    <property type="entry name" value="6-PGluconate_DH-like_C_sf"/>
</dbReference>
<dbReference type="GO" id="GO:0141152">
    <property type="term" value="F:glycerol-3-phosphate dehydrogenase (NAD+) activity"/>
    <property type="evidence" value="ECO:0007669"/>
    <property type="project" value="RHEA"/>
</dbReference>
<evidence type="ECO:0000256" key="4">
    <source>
        <dbReference type="ARBA" id="ARBA00023002"/>
    </source>
</evidence>
<feature type="binding site" evidence="9">
    <location>
        <position position="15"/>
    </location>
    <ligand>
        <name>NADPH</name>
        <dbReference type="ChEBI" id="CHEBI:57783"/>
    </ligand>
</feature>
<comment type="similarity">
    <text evidence="1 9 13">Belongs to the NAD-dependent glycerol-3-phosphate dehydrogenase family.</text>
</comment>
<dbReference type="GO" id="GO:0005975">
    <property type="term" value="P:carbohydrate metabolic process"/>
    <property type="evidence" value="ECO:0007669"/>
    <property type="project" value="InterPro"/>
</dbReference>
<feature type="binding site" evidence="9">
    <location>
        <position position="149"/>
    </location>
    <ligand>
        <name>NADPH</name>
        <dbReference type="ChEBI" id="CHEBI:57783"/>
    </ligand>
</feature>
<feature type="binding site" evidence="9">
    <location>
        <position position="265"/>
    </location>
    <ligand>
        <name>sn-glycerol 3-phosphate</name>
        <dbReference type="ChEBI" id="CHEBI:57597"/>
    </ligand>
</feature>
<feature type="binding site" evidence="9">
    <location>
        <position position="200"/>
    </location>
    <ligand>
        <name>sn-glycerol 3-phosphate</name>
        <dbReference type="ChEBI" id="CHEBI:57597"/>
    </ligand>
</feature>
<comment type="catalytic activity">
    <reaction evidence="9">
        <text>sn-glycerol 3-phosphate + NAD(+) = dihydroxyacetone phosphate + NADH + H(+)</text>
        <dbReference type="Rhea" id="RHEA:11092"/>
        <dbReference type="ChEBI" id="CHEBI:15378"/>
        <dbReference type="ChEBI" id="CHEBI:57540"/>
        <dbReference type="ChEBI" id="CHEBI:57597"/>
        <dbReference type="ChEBI" id="CHEBI:57642"/>
        <dbReference type="ChEBI" id="CHEBI:57945"/>
        <dbReference type="EC" id="1.1.1.94"/>
    </reaction>
</comment>
<feature type="binding site" evidence="9">
    <location>
        <position position="290"/>
    </location>
    <ligand>
        <name>NADPH</name>
        <dbReference type="ChEBI" id="CHEBI:57783"/>
    </ligand>
</feature>
<comment type="subcellular location">
    <subcellularLocation>
        <location evidence="9">Cytoplasm</location>
    </subcellularLocation>
</comment>
<feature type="binding site" evidence="12">
    <location>
        <begin position="11"/>
        <end position="16"/>
    </location>
    <ligand>
        <name>NAD(+)</name>
        <dbReference type="ChEBI" id="CHEBI:57540"/>
    </ligand>
</feature>
<evidence type="ECO:0000313" key="18">
    <source>
        <dbReference type="Proteomes" id="UP000178735"/>
    </source>
</evidence>
<evidence type="ECO:0000256" key="5">
    <source>
        <dbReference type="ARBA" id="ARBA00023027"/>
    </source>
</evidence>
<comment type="catalytic activity">
    <reaction evidence="9 14">
        <text>sn-glycerol 3-phosphate + NADP(+) = dihydroxyacetone phosphate + NADPH + H(+)</text>
        <dbReference type="Rhea" id="RHEA:11096"/>
        <dbReference type="ChEBI" id="CHEBI:15378"/>
        <dbReference type="ChEBI" id="CHEBI:57597"/>
        <dbReference type="ChEBI" id="CHEBI:57642"/>
        <dbReference type="ChEBI" id="CHEBI:57783"/>
        <dbReference type="ChEBI" id="CHEBI:58349"/>
        <dbReference type="EC" id="1.1.1.94"/>
    </reaction>
</comment>
<feature type="binding site" evidence="9">
    <location>
        <position position="145"/>
    </location>
    <ligand>
        <name>sn-glycerol 3-phosphate</name>
        <dbReference type="ChEBI" id="CHEBI:57597"/>
    </ligand>
</feature>
<evidence type="ECO:0000256" key="1">
    <source>
        <dbReference type="ARBA" id="ARBA00011009"/>
    </source>
</evidence>
<evidence type="ECO:0000259" key="15">
    <source>
        <dbReference type="Pfam" id="PF01210"/>
    </source>
</evidence>
<dbReference type="Gene3D" id="1.10.1040.10">
    <property type="entry name" value="N-(1-d-carboxylethyl)-l-norvaline Dehydrogenase, domain 2"/>
    <property type="match status" value="1"/>
</dbReference>
<feature type="binding site" evidence="9">
    <location>
        <position position="253"/>
    </location>
    <ligand>
        <name>sn-glycerol 3-phosphate</name>
        <dbReference type="ChEBI" id="CHEBI:57597"/>
    </ligand>
</feature>
<dbReference type="UniPathway" id="UPA00940"/>
<evidence type="ECO:0000256" key="9">
    <source>
        <dbReference type="HAMAP-Rule" id="MF_00394"/>
    </source>
</evidence>
<feature type="domain" description="Glycerol-3-phosphate dehydrogenase NAD-dependent N-terminal" evidence="15">
    <location>
        <begin position="7"/>
        <end position="168"/>
    </location>
</feature>
<name>A0A1F7WKJ9_9BACT</name>
<evidence type="ECO:0000256" key="13">
    <source>
        <dbReference type="RuleBase" id="RU000437"/>
    </source>
</evidence>
<dbReference type="EMBL" id="MGFH01000170">
    <property type="protein sequence ID" value="OGM03372.1"/>
    <property type="molecule type" value="Genomic_DNA"/>
</dbReference>
<reference evidence="17 18" key="1">
    <citation type="journal article" date="2016" name="Nat. Commun.">
        <title>Thousands of microbial genomes shed light on interconnected biogeochemical processes in an aquifer system.</title>
        <authorList>
            <person name="Anantharaman K."/>
            <person name="Brown C.T."/>
            <person name="Hug L.A."/>
            <person name="Sharon I."/>
            <person name="Castelle C.J."/>
            <person name="Probst A.J."/>
            <person name="Thomas B.C."/>
            <person name="Singh A."/>
            <person name="Wilkins M.J."/>
            <person name="Karaoz U."/>
            <person name="Brodie E.L."/>
            <person name="Williams K.H."/>
            <person name="Hubbard S.S."/>
            <person name="Banfield J.F."/>
        </authorList>
    </citation>
    <scope>NUCLEOTIDE SEQUENCE [LARGE SCALE GENOMIC DNA]</scope>
</reference>
<evidence type="ECO:0000256" key="14">
    <source>
        <dbReference type="RuleBase" id="RU000439"/>
    </source>
</evidence>
<dbReference type="PANTHER" id="PTHR11728">
    <property type="entry name" value="GLYCEROL-3-PHOSPHATE DEHYDROGENASE"/>
    <property type="match status" value="1"/>
</dbReference>
<dbReference type="NCBIfam" id="NF000940">
    <property type="entry name" value="PRK00094.1-2"/>
    <property type="match status" value="1"/>
</dbReference>
<keyword evidence="9" id="KW-0547">Nucleotide-binding</keyword>
<feature type="binding site" evidence="9">
    <location>
        <position position="36"/>
    </location>
    <ligand>
        <name>NADPH</name>
        <dbReference type="ChEBI" id="CHEBI:57783"/>
    </ligand>
</feature>
<evidence type="ECO:0000256" key="12">
    <source>
        <dbReference type="PIRSR" id="PIRSR000114-3"/>
    </source>
</evidence>
<evidence type="ECO:0000256" key="6">
    <source>
        <dbReference type="ARBA" id="ARBA00023098"/>
    </source>
</evidence>
<dbReference type="GO" id="GO:0046168">
    <property type="term" value="P:glycerol-3-phosphate catabolic process"/>
    <property type="evidence" value="ECO:0007669"/>
    <property type="project" value="InterPro"/>
</dbReference>
<feature type="active site" description="Proton acceptor" evidence="9 10">
    <location>
        <position position="200"/>
    </location>
</feature>
<keyword evidence="3 9" id="KW-0521">NADP</keyword>
<keyword evidence="7 9" id="KW-0594">Phospholipid biosynthesis</keyword>
<feature type="binding site" evidence="9">
    <location>
        <position position="264"/>
    </location>
    <ligand>
        <name>sn-glycerol 3-phosphate</name>
        <dbReference type="ChEBI" id="CHEBI:57597"/>
    </ligand>
</feature>
<feature type="domain" description="Glycerol-3-phosphate dehydrogenase NAD-dependent C-terminal" evidence="16">
    <location>
        <begin position="189"/>
        <end position="329"/>
    </location>
</feature>
<dbReference type="GO" id="GO:0006650">
    <property type="term" value="P:glycerophospholipid metabolic process"/>
    <property type="evidence" value="ECO:0007669"/>
    <property type="project" value="UniProtKB-UniRule"/>
</dbReference>
<dbReference type="GO" id="GO:0051287">
    <property type="term" value="F:NAD binding"/>
    <property type="evidence" value="ECO:0007669"/>
    <property type="project" value="InterPro"/>
</dbReference>
<keyword evidence="6 9" id="KW-0443">Lipid metabolism</keyword>
<dbReference type="STRING" id="1817813.A2008_13190"/>
<dbReference type="PROSITE" id="PS00957">
    <property type="entry name" value="NAD_G3PDH"/>
    <property type="match status" value="1"/>
</dbReference>
<dbReference type="SUPFAM" id="SSF48179">
    <property type="entry name" value="6-phosphogluconate dehydrogenase C-terminal domain-like"/>
    <property type="match status" value="1"/>
</dbReference>
<comment type="caution">
    <text evidence="9">Lacks conserved residue(s) required for the propagation of feature annotation.</text>
</comment>
<comment type="pathway">
    <text evidence="9">Membrane lipid metabolism; glycerophospholipid metabolism.</text>
</comment>
<evidence type="ECO:0000313" key="17">
    <source>
        <dbReference type="EMBL" id="OGM03372.1"/>
    </source>
</evidence>
<keyword evidence="5 9" id="KW-0520">NAD</keyword>
<accession>A0A1F7WKJ9</accession>
<dbReference type="Proteomes" id="UP000178735">
    <property type="component" value="Unassembled WGS sequence"/>
</dbReference>
<dbReference type="NCBIfam" id="NF000942">
    <property type="entry name" value="PRK00094.1-4"/>
    <property type="match status" value="1"/>
</dbReference>
<feature type="binding site" evidence="11">
    <location>
        <position position="109"/>
    </location>
    <ligand>
        <name>substrate</name>
    </ligand>
</feature>
<evidence type="ECO:0000256" key="7">
    <source>
        <dbReference type="ARBA" id="ARBA00023209"/>
    </source>
</evidence>
<feature type="binding site" evidence="9">
    <location>
        <position position="109"/>
    </location>
    <ligand>
        <name>NADPH</name>
        <dbReference type="ChEBI" id="CHEBI:57783"/>
    </ligand>
</feature>
<dbReference type="GO" id="GO:0005829">
    <property type="term" value="C:cytosol"/>
    <property type="evidence" value="ECO:0007669"/>
    <property type="project" value="TreeGrafter"/>
</dbReference>
<dbReference type="PRINTS" id="PR00077">
    <property type="entry name" value="GPDHDRGNASE"/>
</dbReference>
<feature type="binding site" evidence="9">
    <location>
        <position position="109"/>
    </location>
    <ligand>
        <name>sn-glycerol 3-phosphate</name>
        <dbReference type="ChEBI" id="CHEBI:57597"/>
    </ligand>
</feature>
<feature type="binding site" evidence="9">
    <location>
        <position position="288"/>
    </location>
    <ligand>
        <name>NADPH</name>
        <dbReference type="ChEBI" id="CHEBI:57783"/>
    </ligand>
</feature>
<dbReference type="GO" id="GO:0141153">
    <property type="term" value="F:glycerol-3-phosphate dehydrogenase (NADP+) activity"/>
    <property type="evidence" value="ECO:0007669"/>
    <property type="project" value="RHEA"/>
</dbReference>
<dbReference type="EC" id="1.1.1.94" evidence="9"/>
<dbReference type="InterPro" id="IPR013328">
    <property type="entry name" value="6PGD_dom2"/>
</dbReference>
<organism evidence="17 18">
    <name type="scientific">Candidatus Wallbacteria bacterium GWC2_49_35</name>
    <dbReference type="NCBI Taxonomy" id="1817813"/>
    <lineage>
        <taxon>Bacteria</taxon>
        <taxon>Candidatus Walliibacteriota</taxon>
    </lineage>
</organism>
<dbReference type="PIRSF" id="PIRSF000114">
    <property type="entry name" value="Glycerol-3-P_dh"/>
    <property type="match status" value="1"/>
</dbReference>
<dbReference type="HAMAP" id="MF_00394">
    <property type="entry name" value="NAD_Glyc3P_dehydrog"/>
    <property type="match status" value="1"/>
</dbReference>
<dbReference type="GO" id="GO:0046167">
    <property type="term" value="P:glycerol-3-phosphate biosynthetic process"/>
    <property type="evidence" value="ECO:0007669"/>
    <property type="project" value="UniProtKB-UniRule"/>
</dbReference>
<sequence>MSVHQTVSIIGAGAWGTTLACMIARKGIKVKIWAYKKETCENINKFRENREFLAGIAIPAGVSASGELPDVIDGSRFVILASPSHTLRPLLKKIAPLVGDKNNFISVIKGIEENSFKCVSEIVSEEFEKLPGLEKIRTKIAVVSGPNLAREIAAGLPSSTVVASRSEKLREEAQALLSNDRFRAYTSDDVAGLEYGGSLKNIMAIGAGICDGLSYGDNTKSAFLTRALREMVMIGELKGARRDTFYGLSGVGDLFATSFSKFSRNRSFGEKIAIGMSRTAAESAITGIAEGVHTARAAYLFGRKEKLEFPVINEIYRIIYEDRAPAESVMALMSRTLKGELE</sequence>
<evidence type="ECO:0000256" key="2">
    <source>
        <dbReference type="ARBA" id="ARBA00022516"/>
    </source>
</evidence>
<dbReference type="Gene3D" id="3.40.50.720">
    <property type="entry name" value="NAD(P)-binding Rossmann-like Domain"/>
    <property type="match status" value="1"/>
</dbReference>
<feature type="binding site" evidence="9">
    <location>
        <position position="264"/>
    </location>
    <ligand>
        <name>NADPH</name>
        <dbReference type="ChEBI" id="CHEBI:57783"/>
    </ligand>
</feature>
<feature type="binding site" evidence="11">
    <location>
        <begin position="264"/>
        <end position="265"/>
    </location>
    <ligand>
        <name>substrate</name>
    </ligand>
</feature>
<gene>
    <name evidence="9" type="primary">gpsA</name>
    <name evidence="17" type="ORF">A2008_13190</name>
</gene>
<dbReference type="FunFam" id="3.40.50.720:FF:000019">
    <property type="entry name" value="Glycerol-3-phosphate dehydrogenase [NAD(P)+]"/>
    <property type="match status" value="1"/>
</dbReference>
<dbReference type="InterPro" id="IPR006168">
    <property type="entry name" value="G3P_DH_NAD-dep"/>
</dbReference>
<comment type="caution">
    <text evidence="17">The sequence shown here is derived from an EMBL/GenBank/DDBJ whole genome shotgun (WGS) entry which is preliminary data.</text>
</comment>
<protein>
    <recommendedName>
        <fullName evidence="9">Glycerol-3-phosphate dehydrogenase [NAD(P)+]</fullName>
        <ecNumber evidence="9">1.1.1.94</ecNumber>
    </recommendedName>
    <alternativeName>
        <fullName evidence="9">NAD(P)(+)-dependent glycerol-3-phosphate dehydrogenase</fullName>
    </alternativeName>
    <alternativeName>
        <fullName evidence="9">NAD(P)H-dependent dihydroxyacetone-phosphate reductase</fullName>
    </alternativeName>
</protein>
<keyword evidence="4 9" id="KW-0560">Oxidoreductase</keyword>
<keyword evidence="2 9" id="KW-0444">Lipid biosynthesis</keyword>
<feature type="binding site" evidence="12">
    <location>
        <position position="149"/>
    </location>
    <ligand>
        <name>NAD(+)</name>
        <dbReference type="ChEBI" id="CHEBI:57540"/>
    </ligand>
</feature>
<keyword evidence="9" id="KW-0963">Cytoplasm</keyword>
<proteinExistence type="inferred from homology"/>
<evidence type="ECO:0000259" key="16">
    <source>
        <dbReference type="Pfam" id="PF07479"/>
    </source>
</evidence>
<keyword evidence="8 9" id="KW-1208">Phospholipid metabolism</keyword>
<dbReference type="GO" id="GO:0008654">
    <property type="term" value="P:phospholipid biosynthetic process"/>
    <property type="evidence" value="ECO:0007669"/>
    <property type="project" value="UniProtKB-KW"/>
</dbReference>
<dbReference type="InterPro" id="IPR006109">
    <property type="entry name" value="G3P_DH_NAD-dep_C"/>
</dbReference>
<dbReference type="InterPro" id="IPR036291">
    <property type="entry name" value="NAD(P)-bd_dom_sf"/>
</dbReference>
<feature type="binding site" evidence="9">
    <location>
        <position position="263"/>
    </location>
    <ligand>
        <name>sn-glycerol 3-phosphate</name>
        <dbReference type="ChEBI" id="CHEBI:57597"/>
    </ligand>
</feature>
<evidence type="ECO:0000256" key="3">
    <source>
        <dbReference type="ARBA" id="ARBA00022857"/>
    </source>
</evidence>
<dbReference type="PANTHER" id="PTHR11728:SF1">
    <property type="entry name" value="GLYCEROL-3-PHOSPHATE DEHYDROGENASE [NAD(+)] 2, CHLOROPLASTIC"/>
    <property type="match status" value="1"/>
</dbReference>
<dbReference type="AlphaFoldDB" id="A0A1F7WKJ9"/>
<dbReference type="SUPFAM" id="SSF51735">
    <property type="entry name" value="NAD(P)-binding Rossmann-fold domains"/>
    <property type="match status" value="1"/>
</dbReference>
<evidence type="ECO:0000256" key="10">
    <source>
        <dbReference type="PIRSR" id="PIRSR000114-1"/>
    </source>
</evidence>
<feature type="binding site" evidence="12">
    <location>
        <position position="264"/>
    </location>
    <ligand>
        <name>NAD(+)</name>
        <dbReference type="ChEBI" id="CHEBI:57540"/>
    </ligand>
</feature>
<dbReference type="InterPro" id="IPR011128">
    <property type="entry name" value="G3P_DH_NAD-dep_N"/>
</dbReference>
<dbReference type="Pfam" id="PF07479">
    <property type="entry name" value="NAD_Gly3P_dh_C"/>
    <property type="match status" value="1"/>
</dbReference>
<evidence type="ECO:0000256" key="11">
    <source>
        <dbReference type="PIRSR" id="PIRSR000114-2"/>
    </source>
</evidence>